<dbReference type="AlphaFoldDB" id="A0A3M6F717"/>
<evidence type="ECO:0000313" key="2">
    <source>
        <dbReference type="Proteomes" id="UP000269872"/>
    </source>
</evidence>
<evidence type="ECO:0000313" key="1">
    <source>
        <dbReference type="EMBL" id="RMV76435.1"/>
    </source>
</evidence>
<dbReference type="RefSeq" id="WP_122340025.1">
    <property type="nucleotide sequence ID" value="NZ_RBUY01000070.1"/>
</dbReference>
<accession>A0A3M6F717</accession>
<gene>
    <name evidence="1" type="ORF">ALP05_00672</name>
</gene>
<name>A0A3M6F717_9PSED</name>
<dbReference type="Proteomes" id="UP000269872">
    <property type="component" value="Unassembled WGS sequence"/>
</dbReference>
<reference evidence="1 2" key="1">
    <citation type="submission" date="2018-08" db="EMBL/GenBank/DDBJ databases">
        <title>Recombination of ecologically and evolutionarily significant loci maintains genetic cohesion in the Pseudomonas syringae species complex.</title>
        <authorList>
            <person name="Dillon M."/>
            <person name="Thakur S."/>
            <person name="Almeida R.N.D."/>
            <person name="Weir B.S."/>
            <person name="Guttman D.S."/>
        </authorList>
    </citation>
    <scope>NUCLEOTIDE SEQUENCE [LARGE SCALE GENOMIC DNA]</scope>
    <source>
        <strain evidence="1 2">ICMP 7496</strain>
    </source>
</reference>
<organism evidence="1 2">
    <name type="scientific">Pseudomonas caricapapayae</name>
    <dbReference type="NCBI Taxonomy" id="46678"/>
    <lineage>
        <taxon>Bacteria</taxon>
        <taxon>Pseudomonadati</taxon>
        <taxon>Pseudomonadota</taxon>
        <taxon>Gammaproteobacteria</taxon>
        <taxon>Pseudomonadales</taxon>
        <taxon>Pseudomonadaceae</taxon>
        <taxon>Pseudomonas</taxon>
    </lineage>
</organism>
<sequence>MSKLQTLADEAKLKQKKLDDEALKTKNDNAPIEIERRLREAKAELETLKPYLKTMRRLPLWDELQKSLKKKTA</sequence>
<proteinExistence type="predicted"/>
<comment type="caution">
    <text evidence="1">The sequence shown here is derived from an EMBL/GenBank/DDBJ whole genome shotgun (WGS) entry which is preliminary data.</text>
</comment>
<dbReference type="EMBL" id="RBUY01000070">
    <property type="protein sequence ID" value="RMV76435.1"/>
    <property type="molecule type" value="Genomic_DNA"/>
</dbReference>
<protein>
    <submittedName>
        <fullName evidence="1">Uncharacterized protein</fullName>
    </submittedName>
</protein>